<accession>A0A6C0HPB3</accession>
<dbReference type="EMBL" id="MN739998">
    <property type="protein sequence ID" value="QHT82329.1"/>
    <property type="molecule type" value="Genomic_DNA"/>
</dbReference>
<name>A0A6C0HPB3_9ZZZZ</name>
<evidence type="ECO:0000313" key="1">
    <source>
        <dbReference type="EMBL" id="QHT82329.1"/>
    </source>
</evidence>
<proteinExistence type="predicted"/>
<dbReference type="AlphaFoldDB" id="A0A6C0HPB3"/>
<sequence>MPLEPKLMRCSKGTRRNKKTGLCEPMIKGQNSLGKVITVSKGNPSPIAMKLKESKVLRCPKGTRKNKKTGICDPTLKTRIGEHTSDKEGLVSAFKSGTSNPGENPFIALCKKYIMNSKLDHVYRKVWMNKEDCNIFTIGEQHKPHQKCMSILDMFKELLRENTKNPVHIDLLIELLPVDVYTYVVNGYYDVVQLGKVRQFLAPCVQTKGSCSNVHVHWADPGKDIKDRLPKWLKELNNYNLPLDGLHWKENPDISRVLRNKEDVSKILTENVMTVKEINKAEKIFPNFTIKFAVDLFMEWVIWGEGDYGWIYNAGMISRWVMDFYTAARIIKSKFKNVIFYAGNTHTEHVIEILTKLGFSTVESVLGDKKCINY</sequence>
<reference evidence="1" key="1">
    <citation type="journal article" date="2020" name="Nature">
        <title>Giant virus diversity and host interactions through global metagenomics.</title>
        <authorList>
            <person name="Schulz F."/>
            <person name="Roux S."/>
            <person name="Paez-Espino D."/>
            <person name="Jungbluth S."/>
            <person name="Walsh D.A."/>
            <person name="Denef V.J."/>
            <person name="McMahon K.D."/>
            <person name="Konstantinidis K.T."/>
            <person name="Eloe-Fadrosh E.A."/>
            <person name="Kyrpides N.C."/>
            <person name="Woyke T."/>
        </authorList>
    </citation>
    <scope>NUCLEOTIDE SEQUENCE</scope>
    <source>
        <strain evidence="1">GVMAG-M-3300023184-161</strain>
    </source>
</reference>
<protein>
    <submittedName>
        <fullName evidence="1">Uncharacterized protein</fullName>
    </submittedName>
</protein>
<organism evidence="1">
    <name type="scientific">viral metagenome</name>
    <dbReference type="NCBI Taxonomy" id="1070528"/>
    <lineage>
        <taxon>unclassified sequences</taxon>
        <taxon>metagenomes</taxon>
        <taxon>organismal metagenomes</taxon>
    </lineage>
</organism>